<sequence>MTRWMRCHWVEEDVLFLFEVGEDGRVRRQVELRGPERTAEVAADSEEWEAAWRAGTAGAYEARYGATAEPPVREWEGYEPEWLTAEEFERVWREARRAIAERGPEE</sequence>
<organism evidence="1 2">
    <name type="scientific">Streptomyces calidiresistens</name>
    <dbReference type="NCBI Taxonomy" id="1485586"/>
    <lineage>
        <taxon>Bacteria</taxon>
        <taxon>Bacillati</taxon>
        <taxon>Actinomycetota</taxon>
        <taxon>Actinomycetes</taxon>
        <taxon>Kitasatosporales</taxon>
        <taxon>Streptomycetaceae</taxon>
        <taxon>Streptomyces</taxon>
    </lineage>
</organism>
<gene>
    <name evidence="1" type="ORF">FOE67_03805</name>
</gene>
<protein>
    <submittedName>
        <fullName evidence="1">Uncharacterized protein</fullName>
    </submittedName>
</protein>
<dbReference type="EMBL" id="VKHS01000041">
    <property type="protein sequence ID" value="MBB0228655.1"/>
    <property type="molecule type" value="Genomic_DNA"/>
</dbReference>
<accession>A0A7W3T0I5</accession>
<dbReference type="AlphaFoldDB" id="A0A7W3T0I5"/>
<proteinExistence type="predicted"/>
<dbReference type="Proteomes" id="UP000530234">
    <property type="component" value="Unassembled WGS sequence"/>
</dbReference>
<comment type="caution">
    <text evidence="1">The sequence shown here is derived from an EMBL/GenBank/DDBJ whole genome shotgun (WGS) entry which is preliminary data.</text>
</comment>
<reference evidence="2" key="1">
    <citation type="submission" date="2019-10" db="EMBL/GenBank/DDBJ databases">
        <title>Streptomyces sp. nov., a novel actinobacterium isolated from alkaline environment.</title>
        <authorList>
            <person name="Golinska P."/>
        </authorList>
    </citation>
    <scope>NUCLEOTIDE SEQUENCE [LARGE SCALE GENOMIC DNA]</scope>
    <source>
        <strain evidence="2">DSM 42108</strain>
    </source>
</reference>
<evidence type="ECO:0000313" key="1">
    <source>
        <dbReference type="EMBL" id="MBB0228655.1"/>
    </source>
</evidence>
<name>A0A7W3T0I5_9ACTN</name>
<keyword evidence="2" id="KW-1185">Reference proteome</keyword>
<evidence type="ECO:0000313" key="2">
    <source>
        <dbReference type="Proteomes" id="UP000530234"/>
    </source>
</evidence>
<dbReference type="RefSeq" id="WP_182660380.1">
    <property type="nucleotide sequence ID" value="NZ_VKHS01000041.1"/>
</dbReference>